<dbReference type="EMBL" id="HBUE01085408">
    <property type="protein sequence ID" value="CAG6479486.1"/>
    <property type="molecule type" value="Transcribed_RNA"/>
</dbReference>
<name>A0A8D8ICV7_CULPI</name>
<accession>A0A8D8ICV7</accession>
<reference evidence="1" key="1">
    <citation type="submission" date="2021-05" db="EMBL/GenBank/DDBJ databases">
        <authorList>
            <person name="Alioto T."/>
            <person name="Alioto T."/>
            <person name="Gomez Garrido J."/>
        </authorList>
    </citation>
    <scope>NUCLEOTIDE SEQUENCE</scope>
</reference>
<dbReference type="EMBL" id="HBUE01348400">
    <property type="protein sequence ID" value="CAG6601886.1"/>
    <property type="molecule type" value="Transcribed_RNA"/>
</dbReference>
<dbReference type="EMBL" id="HBUE01085409">
    <property type="protein sequence ID" value="CAG6479487.1"/>
    <property type="molecule type" value="Transcribed_RNA"/>
</dbReference>
<organism evidence="1">
    <name type="scientific">Culex pipiens</name>
    <name type="common">House mosquito</name>
    <dbReference type="NCBI Taxonomy" id="7175"/>
    <lineage>
        <taxon>Eukaryota</taxon>
        <taxon>Metazoa</taxon>
        <taxon>Ecdysozoa</taxon>
        <taxon>Arthropoda</taxon>
        <taxon>Hexapoda</taxon>
        <taxon>Insecta</taxon>
        <taxon>Pterygota</taxon>
        <taxon>Neoptera</taxon>
        <taxon>Endopterygota</taxon>
        <taxon>Diptera</taxon>
        <taxon>Nematocera</taxon>
        <taxon>Culicoidea</taxon>
        <taxon>Culicidae</taxon>
        <taxon>Culicinae</taxon>
        <taxon>Culicini</taxon>
        <taxon>Culex</taxon>
        <taxon>Culex</taxon>
    </lineage>
</organism>
<evidence type="ECO:0000313" key="1">
    <source>
        <dbReference type="EMBL" id="CAG6549612.1"/>
    </source>
</evidence>
<protein>
    <submittedName>
        <fullName evidence="1">(northern house mosquito) hypothetical protein</fullName>
    </submittedName>
</protein>
<proteinExistence type="predicted"/>
<dbReference type="AlphaFoldDB" id="A0A8D8ICV7"/>
<sequence>MLSKTGITSVQSRYSNFSNRKSTWLSSVEVYLLKQRDKFARLGVPLSICKKAGSFISQLPTDSSVNLAPNVSHHAPTASILDAEKRTLVAGNRFSGWKRSSMVASLPKSKGSFFSNDWSRSTMSFQRRQVNRTRSVDRLSKFRKIIIHSSGGRSDS</sequence>
<dbReference type="EMBL" id="HBUE01241362">
    <property type="protein sequence ID" value="CAG6549612.1"/>
    <property type="molecule type" value="Transcribed_RNA"/>
</dbReference>